<dbReference type="OrthoDB" id="2550114at2759"/>
<feature type="transmembrane region" description="Helical" evidence="2">
    <location>
        <begin position="115"/>
        <end position="136"/>
    </location>
</feature>
<gene>
    <name evidence="3" type="ORF">UCRPA7_7687</name>
</gene>
<feature type="region of interest" description="Disordered" evidence="1">
    <location>
        <begin position="144"/>
        <end position="172"/>
    </location>
</feature>
<keyword evidence="2" id="KW-0812">Transmembrane</keyword>
<protein>
    <submittedName>
        <fullName evidence="3">Uncharacterized protein</fullName>
    </submittedName>
</protein>
<evidence type="ECO:0000256" key="1">
    <source>
        <dbReference type="SAM" id="MobiDB-lite"/>
    </source>
</evidence>
<evidence type="ECO:0000256" key="2">
    <source>
        <dbReference type="SAM" id="Phobius"/>
    </source>
</evidence>
<feature type="transmembrane region" description="Helical" evidence="2">
    <location>
        <begin position="82"/>
        <end position="103"/>
    </location>
</feature>
<proteinExistence type="predicted"/>
<organism evidence="3 4">
    <name type="scientific">Phaeoacremonium minimum (strain UCR-PA7)</name>
    <name type="common">Esca disease fungus</name>
    <name type="synonym">Togninia minima</name>
    <dbReference type="NCBI Taxonomy" id="1286976"/>
    <lineage>
        <taxon>Eukaryota</taxon>
        <taxon>Fungi</taxon>
        <taxon>Dikarya</taxon>
        <taxon>Ascomycota</taxon>
        <taxon>Pezizomycotina</taxon>
        <taxon>Sordariomycetes</taxon>
        <taxon>Sordariomycetidae</taxon>
        <taxon>Togniniales</taxon>
        <taxon>Togniniaceae</taxon>
        <taxon>Phaeoacremonium</taxon>
    </lineage>
</organism>
<dbReference type="AlphaFoldDB" id="R8BCB0"/>
<dbReference type="eggNOG" id="ENOG502S7E3">
    <property type="taxonomic scope" value="Eukaryota"/>
</dbReference>
<keyword evidence="2" id="KW-1133">Transmembrane helix</keyword>
<dbReference type="KEGG" id="tmn:UCRPA7_7687"/>
<dbReference type="PANTHER" id="PTHR39605:SF1">
    <property type="entry name" value="MAJOR FACILITATOR SUPERFAMILY (MFS) PROFILE DOMAIN-CONTAINING PROTEIN"/>
    <property type="match status" value="1"/>
</dbReference>
<evidence type="ECO:0000313" key="4">
    <source>
        <dbReference type="Proteomes" id="UP000014074"/>
    </source>
</evidence>
<keyword evidence="2" id="KW-0472">Membrane</keyword>
<dbReference type="GeneID" id="19328466"/>
<dbReference type="EMBL" id="KB933309">
    <property type="protein sequence ID" value="EON96939.1"/>
    <property type="molecule type" value="Genomic_DNA"/>
</dbReference>
<feature type="transmembrane region" description="Helical" evidence="2">
    <location>
        <begin position="56"/>
        <end position="75"/>
    </location>
</feature>
<name>R8BCB0_PHAM7</name>
<dbReference type="HOGENOM" id="CLU_103432_2_0_1"/>
<accession>R8BCB0</accession>
<sequence>MDAVSAYAFGTAAWMTVQATPLLLWPTFISSLLTPDYQHANAVEQYFARSLGLSQLAVGLLVVVLSGALPLTSLVDTPSDAVSPYANAVILISTLYHAFEAFYSYARFNVTGQAGYVFGAVGSGVFAAFGLWVLMFGSDKGHISRRTGADKRTSGFPFGNSEAEKRKKAKGL</sequence>
<evidence type="ECO:0000313" key="3">
    <source>
        <dbReference type="EMBL" id="EON96939.1"/>
    </source>
</evidence>
<dbReference type="RefSeq" id="XP_007918402.1">
    <property type="nucleotide sequence ID" value="XM_007920211.1"/>
</dbReference>
<keyword evidence="4" id="KW-1185">Reference proteome</keyword>
<reference evidence="4" key="1">
    <citation type="journal article" date="2013" name="Genome Announc.">
        <title>Draft genome sequence of the ascomycete Phaeoacremonium aleophilum strain UCR-PA7, a causal agent of the esca disease complex in grapevines.</title>
        <authorList>
            <person name="Blanco-Ulate B."/>
            <person name="Rolshausen P."/>
            <person name="Cantu D."/>
        </authorList>
    </citation>
    <scope>NUCLEOTIDE SEQUENCE [LARGE SCALE GENOMIC DNA]</scope>
    <source>
        <strain evidence="4">UCR-PA7</strain>
    </source>
</reference>
<dbReference type="PANTHER" id="PTHR39605">
    <property type="entry name" value="MAJOR FACILITATOR SUPERFAMILY (MFS) PROFILE DOMAIN-CONTAINING PROTEIN"/>
    <property type="match status" value="1"/>
</dbReference>
<dbReference type="Proteomes" id="UP000014074">
    <property type="component" value="Unassembled WGS sequence"/>
</dbReference>
<feature type="compositionally biased region" description="Basic and acidic residues" evidence="1">
    <location>
        <begin position="144"/>
        <end position="153"/>
    </location>
</feature>